<dbReference type="PROSITE" id="PS51323">
    <property type="entry name" value="IGFBP_N_2"/>
    <property type="match status" value="1"/>
</dbReference>
<evidence type="ECO:0000256" key="2">
    <source>
        <dbReference type="ARBA" id="ARBA00022525"/>
    </source>
</evidence>
<evidence type="ECO:0000256" key="5">
    <source>
        <dbReference type="SAM" id="SignalP"/>
    </source>
</evidence>
<dbReference type="GO" id="GO:0007165">
    <property type="term" value="P:signal transduction"/>
    <property type="evidence" value="ECO:0007669"/>
    <property type="project" value="InterPro"/>
</dbReference>
<dbReference type="Pfam" id="PF19035">
    <property type="entry name" value="TSP1_CCN"/>
    <property type="match status" value="1"/>
</dbReference>
<feature type="chain" id="PRO_5043607073" description="Connective tissue growth factor" evidence="5">
    <location>
        <begin position="19"/>
        <end position="299"/>
    </location>
</feature>
<protein>
    <recommendedName>
        <fullName evidence="10">Connective tissue growth factor</fullName>
    </recommendedName>
</protein>
<dbReference type="SMART" id="SM00214">
    <property type="entry name" value="VWC"/>
    <property type="match status" value="1"/>
</dbReference>
<organism evidence="8 9">
    <name type="scientific">Pyxicephalus adspersus</name>
    <name type="common">African bullfrog</name>
    <dbReference type="NCBI Taxonomy" id="30357"/>
    <lineage>
        <taxon>Eukaryota</taxon>
        <taxon>Metazoa</taxon>
        <taxon>Chordata</taxon>
        <taxon>Craniata</taxon>
        <taxon>Vertebrata</taxon>
        <taxon>Euteleostomi</taxon>
        <taxon>Amphibia</taxon>
        <taxon>Batrachia</taxon>
        <taxon>Anura</taxon>
        <taxon>Neobatrachia</taxon>
        <taxon>Ranoidea</taxon>
        <taxon>Pyxicephalidae</taxon>
        <taxon>Pyxicephalinae</taxon>
        <taxon>Pyxicephalus</taxon>
    </lineage>
</organism>
<dbReference type="PANTHER" id="PTHR11348:SF22">
    <property type="entry name" value="CCN FAMILY MEMBER 5"/>
    <property type="match status" value="1"/>
</dbReference>
<dbReference type="PROSITE" id="PS50184">
    <property type="entry name" value="VWFC_2"/>
    <property type="match status" value="1"/>
</dbReference>
<reference evidence="8" key="1">
    <citation type="thesis" date="2020" institute="ProQuest LLC" country="789 East Eisenhower Parkway, Ann Arbor, MI, USA">
        <title>Comparative Genomics and Chromosome Evolution.</title>
        <authorList>
            <person name="Mudd A.B."/>
        </authorList>
    </citation>
    <scope>NUCLEOTIDE SEQUENCE</scope>
    <source>
        <strain evidence="8">1538</strain>
        <tissue evidence="8">Blood</tissue>
    </source>
</reference>
<dbReference type="PANTHER" id="PTHR11348">
    <property type="entry name" value="CONNECTIVE TISSUE GROWTH FACTOR-RELATED"/>
    <property type="match status" value="1"/>
</dbReference>
<evidence type="ECO:0000256" key="1">
    <source>
        <dbReference type="ARBA" id="ARBA00004613"/>
    </source>
</evidence>
<dbReference type="SUPFAM" id="SSF57603">
    <property type="entry name" value="FnI-like domain"/>
    <property type="match status" value="1"/>
</dbReference>
<keyword evidence="3 5" id="KW-0732">Signal</keyword>
<comment type="caution">
    <text evidence="8">The sequence shown here is derived from an EMBL/GenBank/DDBJ whole genome shotgun (WGS) entry which is preliminary data.</text>
</comment>
<dbReference type="PROSITE" id="PS01208">
    <property type="entry name" value="VWFC_1"/>
    <property type="match status" value="1"/>
</dbReference>
<evidence type="ECO:0008006" key="10">
    <source>
        <dbReference type="Google" id="ProtNLM"/>
    </source>
</evidence>
<feature type="domain" description="VWFC" evidence="6">
    <location>
        <begin position="93"/>
        <end position="159"/>
    </location>
</feature>
<dbReference type="GO" id="GO:0005615">
    <property type="term" value="C:extracellular space"/>
    <property type="evidence" value="ECO:0007669"/>
    <property type="project" value="TreeGrafter"/>
</dbReference>
<evidence type="ECO:0000259" key="6">
    <source>
        <dbReference type="PROSITE" id="PS50184"/>
    </source>
</evidence>
<keyword evidence="2" id="KW-0964">Secreted</keyword>
<proteinExistence type="predicted"/>
<evidence type="ECO:0000313" key="8">
    <source>
        <dbReference type="EMBL" id="DBA27430.1"/>
    </source>
</evidence>
<dbReference type="EMBL" id="DYDO01000003">
    <property type="protein sequence ID" value="DBA27430.1"/>
    <property type="molecule type" value="Genomic_DNA"/>
</dbReference>
<gene>
    <name evidence="8" type="ORF">GDO54_007925</name>
</gene>
<dbReference type="InterPro" id="IPR009030">
    <property type="entry name" value="Growth_fac_rcpt_cys_sf"/>
</dbReference>
<evidence type="ECO:0000256" key="4">
    <source>
        <dbReference type="ARBA" id="ARBA00023157"/>
    </source>
</evidence>
<dbReference type="AlphaFoldDB" id="A0AAV3AI50"/>
<dbReference type="InterPro" id="IPR017891">
    <property type="entry name" value="Insulin_GF-bd_Cys-rich_CS"/>
</dbReference>
<keyword evidence="9" id="KW-1185">Reference proteome</keyword>
<dbReference type="Pfam" id="PF00093">
    <property type="entry name" value="VWC"/>
    <property type="match status" value="1"/>
</dbReference>
<feature type="signal peptide" evidence="5">
    <location>
        <begin position="1"/>
        <end position="18"/>
    </location>
</feature>
<feature type="domain" description="IGFBP N-terminal" evidence="7">
    <location>
        <begin position="17"/>
        <end position="90"/>
    </location>
</feature>
<dbReference type="InterPro" id="IPR000867">
    <property type="entry name" value="IGFBP-like"/>
</dbReference>
<dbReference type="Gene3D" id="2.10.70.10">
    <property type="entry name" value="Complement Module, domain 1"/>
    <property type="match status" value="1"/>
</dbReference>
<dbReference type="InterPro" id="IPR043973">
    <property type="entry name" value="TSP1_CCN"/>
</dbReference>
<accession>A0AAV3AI50</accession>
<dbReference type="PROSITE" id="PS00222">
    <property type="entry name" value="IGFBP_N_1"/>
    <property type="match status" value="1"/>
</dbReference>
<dbReference type="SMART" id="SM00121">
    <property type="entry name" value="IB"/>
    <property type="match status" value="1"/>
</dbReference>
<dbReference type="Pfam" id="PF00219">
    <property type="entry name" value="IGFBP"/>
    <property type="match status" value="1"/>
</dbReference>
<evidence type="ECO:0000256" key="3">
    <source>
        <dbReference type="ARBA" id="ARBA00022729"/>
    </source>
</evidence>
<dbReference type="InterPro" id="IPR001007">
    <property type="entry name" value="VWF_dom"/>
</dbReference>
<dbReference type="Proteomes" id="UP001181693">
    <property type="component" value="Unassembled WGS sequence"/>
</dbReference>
<keyword evidence="4" id="KW-1015">Disulfide bond</keyword>
<name>A0AAV3AI50_PYXAD</name>
<dbReference type="GO" id="GO:0007155">
    <property type="term" value="P:cell adhesion"/>
    <property type="evidence" value="ECO:0007669"/>
    <property type="project" value="TreeGrafter"/>
</dbReference>
<dbReference type="GO" id="GO:0005178">
    <property type="term" value="F:integrin binding"/>
    <property type="evidence" value="ECO:0007669"/>
    <property type="project" value="TreeGrafter"/>
</dbReference>
<dbReference type="SUPFAM" id="SSF57184">
    <property type="entry name" value="Growth factor receptor domain"/>
    <property type="match status" value="1"/>
</dbReference>
<evidence type="ECO:0000313" key="9">
    <source>
        <dbReference type="Proteomes" id="UP001181693"/>
    </source>
</evidence>
<dbReference type="InterPro" id="IPR050941">
    <property type="entry name" value="CCN"/>
</dbReference>
<sequence length="299" mass="32856">MLTTGCLLLFVALSQILAQLCPRSCTCSWTPPRCPSGVPLLLDGCGCCKICARRLGEPCDRIYRCDPTQELVCDYSTSKDGGRSGTCNYNDGDSCDMDGKMYKDGETFQLGCKLQCTCVDGGVTCVPLCSNDVQLPTPTCPFPRQIPIPGQCCPEWRCDGHVSSPESGLAQMVPINCPEWSTEWETCSTFCGMGISSRVTNQNSYCRLERQNRLCMVRPCGDSSAAIGNAACSPILTSHLMRWETQDCISIRTFWPTFCGSCGMRLCVPHQTVNELVAFQCTEGPRMKLMMFIVSCVCY</sequence>
<dbReference type="GO" id="GO:0008201">
    <property type="term" value="F:heparin binding"/>
    <property type="evidence" value="ECO:0007669"/>
    <property type="project" value="TreeGrafter"/>
</dbReference>
<evidence type="ECO:0000259" key="7">
    <source>
        <dbReference type="PROSITE" id="PS51323"/>
    </source>
</evidence>
<dbReference type="GO" id="GO:0031012">
    <property type="term" value="C:extracellular matrix"/>
    <property type="evidence" value="ECO:0007669"/>
    <property type="project" value="TreeGrafter"/>
</dbReference>
<comment type="subcellular location">
    <subcellularLocation>
        <location evidence="1">Secreted</location>
    </subcellularLocation>
</comment>
<dbReference type="GO" id="GO:0045597">
    <property type="term" value="P:positive regulation of cell differentiation"/>
    <property type="evidence" value="ECO:0007669"/>
    <property type="project" value="TreeGrafter"/>
</dbReference>